<gene>
    <name evidence="3" type="ORF">MLAC_35600</name>
</gene>
<dbReference type="EMBL" id="AP022581">
    <property type="protein sequence ID" value="BBX98266.1"/>
    <property type="molecule type" value="Genomic_DNA"/>
</dbReference>
<feature type="domain" description="AAA" evidence="1">
    <location>
        <begin position="19"/>
        <end position="136"/>
    </location>
</feature>
<dbReference type="InterPro" id="IPR025420">
    <property type="entry name" value="DUF4143"/>
</dbReference>
<sequence length="419" mass="45959">MAVVERAIAPVVLAALADTPVVVVNGARQVGKTTLVARLDYPRSSEVVSLDDAANRDAARDDPRAFVSRPVDTLVIDEAQLEPGLFRAIKAEVDRDRRPGRFLLTGSARLLSAPDMASALVGRVEIIELWPFSQGERAGFADHFVDLLFTGPRELLQGSDMRRAELVERIATGGFPDVVARSPSRRRPWFDNYLITATQSVIRELSAIERLAEIPRLLRLCAARTGAELNVSALANELSIPARTTDGYLALLEAAFLVHRVPAWSTNLSRKVIRRPKLVVSDSGLACHLLGVAGAMLDRRGGPLGPLLETFVANEIRKQLTWSTERASLWHFRDRGGAEVDLVLEHPDGRVCGIEVKATSTPRAEDLRGLRYLADRLGDRFQFGVLLTAAPEATPFGPKLAALPVSALWAREIRQARRQ</sequence>
<dbReference type="OrthoDB" id="128089at2"/>
<evidence type="ECO:0000259" key="2">
    <source>
        <dbReference type="Pfam" id="PF13635"/>
    </source>
</evidence>
<dbReference type="PANTHER" id="PTHR43566:SF2">
    <property type="entry name" value="DUF4143 DOMAIN-CONTAINING PROTEIN"/>
    <property type="match status" value="1"/>
</dbReference>
<dbReference type="InterPro" id="IPR041682">
    <property type="entry name" value="AAA_14"/>
</dbReference>
<dbReference type="InterPro" id="IPR027417">
    <property type="entry name" value="P-loop_NTPase"/>
</dbReference>
<name>A0A1X1YR39_9MYCO</name>
<evidence type="ECO:0000313" key="3">
    <source>
        <dbReference type="EMBL" id="BBX98266.1"/>
    </source>
</evidence>
<dbReference type="PANTHER" id="PTHR43566">
    <property type="entry name" value="CONSERVED PROTEIN"/>
    <property type="match status" value="1"/>
</dbReference>
<dbReference type="RefSeq" id="WP_085157377.1">
    <property type="nucleotide sequence ID" value="NZ_AP022581.1"/>
</dbReference>
<dbReference type="STRING" id="169765.AWC15_14125"/>
<dbReference type="Proteomes" id="UP000466396">
    <property type="component" value="Chromosome"/>
</dbReference>
<evidence type="ECO:0000313" key="4">
    <source>
        <dbReference type="Proteomes" id="UP000466396"/>
    </source>
</evidence>
<dbReference type="Pfam" id="PF13635">
    <property type="entry name" value="DUF4143"/>
    <property type="match status" value="1"/>
</dbReference>
<dbReference type="KEGG" id="mlj:MLAC_35600"/>
<accession>A0A1X1YR39</accession>
<dbReference type="SUPFAM" id="SSF52540">
    <property type="entry name" value="P-loop containing nucleoside triphosphate hydrolases"/>
    <property type="match status" value="1"/>
</dbReference>
<organism evidence="3 4">
    <name type="scientific">Mycobacterium lacus</name>
    <dbReference type="NCBI Taxonomy" id="169765"/>
    <lineage>
        <taxon>Bacteria</taxon>
        <taxon>Bacillati</taxon>
        <taxon>Actinomycetota</taxon>
        <taxon>Actinomycetes</taxon>
        <taxon>Mycobacteriales</taxon>
        <taxon>Mycobacteriaceae</taxon>
        <taxon>Mycobacterium</taxon>
    </lineage>
</organism>
<protein>
    <submittedName>
        <fullName evidence="3">Uncharacterized protein</fullName>
    </submittedName>
</protein>
<evidence type="ECO:0000259" key="1">
    <source>
        <dbReference type="Pfam" id="PF13173"/>
    </source>
</evidence>
<feature type="domain" description="DUF4143" evidence="2">
    <location>
        <begin position="202"/>
        <end position="358"/>
    </location>
</feature>
<dbReference type="Pfam" id="PF13173">
    <property type="entry name" value="AAA_14"/>
    <property type="match status" value="1"/>
</dbReference>
<reference evidence="3 4" key="1">
    <citation type="journal article" date="2019" name="Emerg. Microbes Infect.">
        <title>Comprehensive subspecies identification of 175 nontuberculous mycobacteria species based on 7547 genomic profiles.</title>
        <authorList>
            <person name="Matsumoto Y."/>
            <person name="Kinjo T."/>
            <person name="Motooka D."/>
            <person name="Nabeya D."/>
            <person name="Jung N."/>
            <person name="Uechi K."/>
            <person name="Horii T."/>
            <person name="Iida T."/>
            <person name="Fujita J."/>
            <person name="Nakamura S."/>
        </authorList>
    </citation>
    <scope>NUCLEOTIDE SEQUENCE [LARGE SCALE GENOMIC DNA]</scope>
    <source>
        <strain evidence="3 4">JCM 15657</strain>
    </source>
</reference>
<dbReference type="AlphaFoldDB" id="A0A1X1YR39"/>
<keyword evidence="4" id="KW-1185">Reference proteome</keyword>
<proteinExistence type="predicted"/>